<evidence type="ECO:0000313" key="1">
    <source>
        <dbReference type="EMBL" id="VVU94711.1"/>
    </source>
</evidence>
<accession>A0A5E8CHJ8</accession>
<proteinExistence type="predicted"/>
<name>A0A5E8CHJ8_9ZZZZ</name>
<dbReference type="AlphaFoldDB" id="A0A5E8CHJ8"/>
<protein>
    <submittedName>
        <fullName evidence="1">Uncharacterized protein</fullName>
    </submittedName>
</protein>
<gene>
    <name evidence="1" type="ORF">CPAV1605_436</name>
</gene>
<organism evidence="1">
    <name type="scientific">seawater metagenome</name>
    <dbReference type="NCBI Taxonomy" id="1561972"/>
    <lineage>
        <taxon>unclassified sequences</taxon>
        <taxon>metagenomes</taxon>
        <taxon>ecological metagenomes</taxon>
    </lineage>
</organism>
<dbReference type="EMBL" id="CABVLZ010000002">
    <property type="protein sequence ID" value="VVU94711.1"/>
    <property type="molecule type" value="Genomic_DNA"/>
</dbReference>
<sequence>MIQEKEYIIEFKKKNYKFSIIDQDEEAGTINILNKYQNSVLSLDVTKISYFIDKISKKIDILEDEVEEKIIEYIEFIEIITFENQVLTAFEQLSIYLWNCKALSYNFLNRKEFFGKYSNNFDDIKYYYFLLFLLKEVNVVKEYNKSYLAHELDWDLDNIGQDHKNFPEENDITDFIIR</sequence>
<reference evidence="1" key="1">
    <citation type="submission" date="2019-09" db="EMBL/GenBank/DDBJ databases">
        <authorList>
            <person name="Needham M D."/>
        </authorList>
    </citation>
    <scope>NUCLEOTIDE SEQUENCE</scope>
</reference>